<gene>
    <name evidence="1" type="ORF">BpHYR1_017245</name>
</gene>
<reference evidence="1 2" key="1">
    <citation type="journal article" date="2018" name="Sci. Rep.">
        <title>Genomic signatures of local adaptation to the degree of environmental predictability in rotifers.</title>
        <authorList>
            <person name="Franch-Gras L."/>
            <person name="Hahn C."/>
            <person name="Garcia-Roger E.M."/>
            <person name="Carmona M.J."/>
            <person name="Serra M."/>
            <person name="Gomez A."/>
        </authorList>
    </citation>
    <scope>NUCLEOTIDE SEQUENCE [LARGE SCALE GENOMIC DNA]</scope>
    <source>
        <strain evidence="1">HYR1</strain>
    </source>
</reference>
<evidence type="ECO:0000313" key="2">
    <source>
        <dbReference type="Proteomes" id="UP000276133"/>
    </source>
</evidence>
<dbReference type="AlphaFoldDB" id="A0A3M7SPC0"/>
<protein>
    <submittedName>
        <fullName evidence="1">Uncharacterized protein</fullName>
    </submittedName>
</protein>
<dbReference type="EMBL" id="REGN01001004">
    <property type="protein sequence ID" value="RNA37694.1"/>
    <property type="molecule type" value="Genomic_DNA"/>
</dbReference>
<evidence type="ECO:0000313" key="1">
    <source>
        <dbReference type="EMBL" id="RNA37694.1"/>
    </source>
</evidence>
<dbReference type="Proteomes" id="UP000276133">
    <property type="component" value="Unassembled WGS sequence"/>
</dbReference>
<keyword evidence="2" id="KW-1185">Reference proteome</keyword>
<name>A0A3M7SPC0_BRAPC</name>
<comment type="caution">
    <text evidence="1">The sequence shown here is derived from an EMBL/GenBank/DDBJ whole genome shotgun (WGS) entry which is preliminary data.</text>
</comment>
<sequence>MEISEEVQKFVKLEKNIEFMFELFNARLQIFSATRLSPIMSKMLFSSIQIDNFDAFHKKISIKLRIRD</sequence>
<organism evidence="1 2">
    <name type="scientific">Brachionus plicatilis</name>
    <name type="common">Marine rotifer</name>
    <name type="synonym">Brachionus muelleri</name>
    <dbReference type="NCBI Taxonomy" id="10195"/>
    <lineage>
        <taxon>Eukaryota</taxon>
        <taxon>Metazoa</taxon>
        <taxon>Spiralia</taxon>
        <taxon>Gnathifera</taxon>
        <taxon>Rotifera</taxon>
        <taxon>Eurotatoria</taxon>
        <taxon>Monogononta</taxon>
        <taxon>Pseudotrocha</taxon>
        <taxon>Ploima</taxon>
        <taxon>Brachionidae</taxon>
        <taxon>Brachionus</taxon>
    </lineage>
</organism>
<proteinExistence type="predicted"/>
<accession>A0A3M7SPC0</accession>